<sequence length="577" mass="68702">MSINLYEYFSDVIIDRAYTYYMMDRIVELENNNNNFLAKVIGNDIYKVNVILDKSNLITDMTCNCPYAKNGYNCKHMAAVIFKIHYDIMNILSSKINEINLKENDELKLDEKENILNILNDINQEELKKILLEILASNDGIYKKFESRYINKYKGDKYINYKRKIDDIFVYQETELEDDEYDTWNSYLGGYNNNDYYVEYSEKFVENIKIVLNSINELIEEDIFLTLNIIKYLVSKFYQNDSVGSDVVYEKIALILHTTLNKCENDKKVKVLKELIEIIDICDNSSLLLELVEVFTISFLEIEYSKIKLDYLENRILISINEYGIEENLDLFVWVRAKINIYYQLNYSNEMIIEEYKKYLANFNIGMELIKYCKNQENYLDAITNLKILRNKAKKFYNKKIATFNLVDLYEKSNNIHKTKEELKSILFTYDIGNIESYKKLKSMHSKEDWKIESGNIIYIIKGKNHIKALDLYVYEKMYKDLFDSITQIDDIEILIKYEIYLKKLYPIEILNIYEKKVLKMATFTDGRNHYKRMANLISRMGKYPNGNEKIKQLVDTLIGKYSRRRAMKEELLKVLK</sequence>
<keyword evidence="1" id="KW-0862">Zinc</keyword>
<keyword evidence="1" id="KW-0479">Metal-binding</keyword>
<dbReference type="AlphaFoldDB" id="A0AAU9EKT9"/>
<dbReference type="RefSeq" id="WP_338536207.1">
    <property type="nucleotide sequence ID" value="NZ_AP028654.1"/>
</dbReference>
<reference evidence="3 4" key="1">
    <citation type="submission" date="2023-08" db="EMBL/GenBank/DDBJ databases">
        <title>Helicovermis profunda gen. nov., sp. nov., a novel mesophilic, fermentative bacterium within the Bacillota from a deep-sea hydrothermal vent chimney.</title>
        <authorList>
            <person name="Miyazaki U."/>
            <person name="Mizutani D."/>
            <person name="Hashimoto Y."/>
            <person name="Tame A."/>
            <person name="Sawayama S."/>
            <person name="Miyazaki J."/>
            <person name="Takai K."/>
            <person name="Nakagawa S."/>
        </authorList>
    </citation>
    <scope>NUCLEOTIDE SEQUENCE [LARGE SCALE GENOMIC DNA]</scope>
    <source>
        <strain evidence="3 4">S502</strain>
    </source>
</reference>
<gene>
    <name evidence="3" type="ORF">HLPR_01770</name>
</gene>
<organism evidence="3 4">
    <name type="scientific">Helicovermis profundi</name>
    <dbReference type="NCBI Taxonomy" id="3065157"/>
    <lineage>
        <taxon>Bacteria</taxon>
        <taxon>Bacillati</taxon>
        <taxon>Bacillota</taxon>
        <taxon>Clostridia</taxon>
        <taxon>Helicovermis</taxon>
    </lineage>
</organism>
<dbReference type="EMBL" id="AP028654">
    <property type="protein sequence ID" value="BEP27846.1"/>
    <property type="molecule type" value="Genomic_DNA"/>
</dbReference>
<dbReference type="GO" id="GO:0008270">
    <property type="term" value="F:zinc ion binding"/>
    <property type="evidence" value="ECO:0007669"/>
    <property type="project" value="UniProtKB-KW"/>
</dbReference>
<accession>A0AAU9EKT9</accession>
<protein>
    <recommendedName>
        <fullName evidence="2">SWIM-type domain-containing protein</fullName>
    </recommendedName>
</protein>
<evidence type="ECO:0000256" key="1">
    <source>
        <dbReference type="PROSITE-ProRule" id="PRU00325"/>
    </source>
</evidence>
<evidence type="ECO:0000259" key="2">
    <source>
        <dbReference type="PROSITE" id="PS50966"/>
    </source>
</evidence>
<keyword evidence="4" id="KW-1185">Reference proteome</keyword>
<dbReference type="PROSITE" id="PS50966">
    <property type="entry name" value="ZF_SWIM"/>
    <property type="match status" value="1"/>
</dbReference>
<dbReference type="KEGG" id="hprf:HLPR_01770"/>
<evidence type="ECO:0000313" key="3">
    <source>
        <dbReference type="EMBL" id="BEP27846.1"/>
    </source>
</evidence>
<keyword evidence="1" id="KW-0863">Zinc-finger</keyword>
<evidence type="ECO:0000313" key="4">
    <source>
        <dbReference type="Proteomes" id="UP001321786"/>
    </source>
</evidence>
<dbReference type="Proteomes" id="UP001321786">
    <property type="component" value="Chromosome"/>
</dbReference>
<name>A0AAU9EKT9_9FIRM</name>
<feature type="domain" description="SWIM-type" evidence="2">
    <location>
        <begin position="46"/>
        <end position="85"/>
    </location>
</feature>
<dbReference type="Pfam" id="PF04434">
    <property type="entry name" value="SWIM"/>
    <property type="match status" value="1"/>
</dbReference>
<proteinExistence type="predicted"/>
<dbReference type="InterPro" id="IPR007527">
    <property type="entry name" value="Znf_SWIM"/>
</dbReference>